<feature type="compositionally biased region" description="Low complexity" evidence="1">
    <location>
        <begin position="601"/>
        <end position="629"/>
    </location>
</feature>
<dbReference type="SUPFAM" id="SSF54171">
    <property type="entry name" value="DNA-binding domain"/>
    <property type="match status" value="1"/>
</dbReference>
<name>A0A7R8D534_LEPSM</name>
<feature type="compositionally biased region" description="Polar residues" evidence="1">
    <location>
        <begin position="250"/>
        <end position="260"/>
    </location>
</feature>
<feature type="compositionally biased region" description="Polar residues" evidence="1">
    <location>
        <begin position="1"/>
        <end position="14"/>
    </location>
</feature>
<proteinExistence type="predicted"/>
<feature type="region of interest" description="Disordered" evidence="1">
    <location>
        <begin position="575"/>
        <end position="645"/>
    </location>
</feature>
<feature type="region of interest" description="Disordered" evidence="1">
    <location>
        <begin position="1111"/>
        <end position="1134"/>
    </location>
</feature>
<keyword evidence="3" id="KW-1185">Reference proteome</keyword>
<dbReference type="Pfam" id="PF01429">
    <property type="entry name" value="MBD"/>
    <property type="match status" value="1"/>
</dbReference>
<feature type="region of interest" description="Disordered" evidence="1">
    <location>
        <begin position="1370"/>
        <end position="1411"/>
    </location>
</feature>
<dbReference type="EMBL" id="HG994587">
    <property type="protein sequence ID" value="CAF3031123.1"/>
    <property type="molecule type" value="Genomic_DNA"/>
</dbReference>
<dbReference type="CDD" id="cd01396">
    <property type="entry name" value="MeCP2_MBD"/>
    <property type="match status" value="1"/>
</dbReference>
<feature type="compositionally biased region" description="Basic and acidic residues" evidence="1">
    <location>
        <begin position="1282"/>
        <end position="1294"/>
    </location>
</feature>
<dbReference type="Pfam" id="PF15249">
    <property type="entry name" value="GLTSCR1"/>
    <property type="match status" value="1"/>
</dbReference>
<feature type="region of interest" description="Disordered" evidence="1">
    <location>
        <begin position="1"/>
        <end position="20"/>
    </location>
</feature>
<dbReference type="Gene3D" id="3.30.890.10">
    <property type="entry name" value="Methyl-cpg-binding Protein 2, Chain A"/>
    <property type="match status" value="1"/>
</dbReference>
<dbReference type="OrthoDB" id="10265068at2759"/>
<accession>A0A7R8D534</accession>
<dbReference type="InterPro" id="IPR015671">
    <property type="entry name" value="GSCR1_dom"/>
</dbReference>
<dbReference type="SMART" id="SM00391">
    <property type="entry name" value="MBD"/>
    <property type="match status" value="1"/>
</dbReference>
<evidence type="ECO:0000313" key="3">
    <source>
        <dbReference type="Proteomes" id="UP000675881"/>
    </source>
</evidence>
<dbReference type="GO" id="GO:0003677">
    <property type="term" value="F:DNA binding"/>
    <property type="evidence" value="ECO:0007669"/>
    <property type="project" value="InterPro"/>
</dbReference>
<dbReference type="Proteomes" id="UP000675881">
    <property type="component" value="Chromosome 8"/>
</dbReference>
<dbReference type="InterPro" id="IPR001739">
    <property type="entry name" value="Methyl_CpG_DNA-bd"/>
</dbReference>
<sequence>MPTKSTVRTTSISQHHQHPHSNLILTAPGTVFANAPQSIMQSTGTLQIQLQPNSIRTPVPKPQPQILPKPIAHSAAKMTAPSALSHRQLAASSSLIVNQSGQLLTTSVSQTPILINSLGQVVSGTTASTPQSATPFLIQQPTGNQVFVLRPSAPSAGAATILPTNNQTGTFLLQQPTGPSTVITAQPQVKIITPQGRMQMQQIQTPSGPKLIAVPVGQTLVQTSAGLISTSSNQLSCGLKRKKSKKRNNEILTLNSSAPTPSKKPKVVDLGELMKDVGLDLEGLRRYCHLHPSWIRHPSAPNASGSQLVAQIQQPLPIQGTPNQLQLVQGPDGQFVLQSAVQQPTILTQASLDSGGTLSIPAGAGTQTIIGAASLGTAIPNTNLNIASTALSGSLIGATSLQTLPQRTTLTTTPTLVNSSIFNKTTASIISGAALANNPTSNIRQRSNNQSNRVPLYEDDRLPPGWYRKVSQRKSGASAGRYEVFIVGPTGKRFRSRNELKAYFEQTGESTLDPDDFDFSTFGSGRPVTLPLSTATVVKAHQPQIITTMTTAQSSQVRTSAIPIVNSNNSLVSIRSKTTTSSQEDTLPTLEPNDTILQTDNSNLNSAPNLLPSVQVPSRTLESLSSSNSKPVYSSQISRETEDADAQISQLLKTLQEEPHKLSIDPEFIQSLGGGDVDFEGSITPPPPQLAPAISKVFTSTTTVPIKSLSSKTFTTTPHQVPELINNASAHLQMRLLSSTSDVAAGTKLKTFTTTSFSSSSNILPQQILQVSRGEMVSNPISINSNLVPSSLTSVPIGGVSTQVRALQNLPSNTRLIRGPNGQYTIQKVQTIELSPEMQQSLREVQSRIQEIEKQMAKSPQDEAELAQLQTRQQRILSLGRPIPTPPLSGVNTIGTSIGMINPGASVSTSSIPQVQKKGCLSFSSGGGIVSNNINTLTPVTPIPVSRNPPILTPAVATTTPTHIHHPQQQTLVTATKSVVAGPSGVGMATTTTPSGTNIPPLTEQQKRIVAHFKQKMASLPPEQQAQFIAANKASLIRRLNFQPSQIHILCSNRINQQQQLQQQQVQLQQQRTQPLLQQQQQTILHKSSVVPLNQTINTPGGNNVVNSVSTNVSGINNTEHTVPKPPLQQQPLQQPPLQQQRPFLSTSNSDLAPIAKNKKIAWVESQVKKDQNEAVNPNIKTPFRSKEDACKRLLRYHVFHELDPDPEKKSMRITTSSEEVMLARLWDSDERQYLNGQKEDFEKKGIILDNLPPVPSSWRDKYIEVLGHPPPPLSSKTFSSKGKDGGGLLHDEGDSASGGDYDEFHSIQNELSRYNNINGIGNTSGSSELFEVPPQKIPEKGEDTSTVLSDEEDFSLKDVCGGNGVDAILGGGEEEQQQDVSTRHNEVKRRRMRRSRELERRGGSGATARAASVEDVVDAIEDDVPLDFEGSYGHKEVDSVQSAINSILDNRIATPDINNIAGLLDSFNDATSDPATESAVNSIPRF</sequence>
<gene>
    <name evidence="2" type="ORF">LSAA_13847</name>
</gene>
<feature type="region of interest" description="Disordered" evidence="1">
    <location>
        <begin position="1270"/>
        <end position="1298"/>
    </location>
</feature>
<organism evidence="2 3">
    <name type="scientific">Lepeophtheirus salmonis</name>
    <name type="common">Salmon louse</name>
    <name type="synonym">Caligus salmonis</name>
    <dbReference type="NCBI Taxonomy" id="72036"/>
    <lineage>
        <taxon>Eukaryota</taxon>
        <taxon>Metazoa</taxon>
        <taxon>Ecdysozoa</taxon>
        <taxon>Arthropoda</taxon>
        <taxon>Crustacea</taxon>
        <taxon>Multicrustacea</taxon>
        <taxon>Hexanauplia</taxon>
        <taxon>Copepoda</taxon>
        <taxon>Siphonostomatoida</taxon>
        <taxon>Caligidae</taxon>
        <taxon>Lepeophtheirus</taxon>
    </lineage>
</organism>
<dbReference type="InterPro" id="IPR016177">
    <property type="entry name" value="DNA-bd_dom_sf"/>
</dbReference>
<evidence type="ECO:0000256" key="1">
    <source>
        <dbReference type="SAM" id="MobiDB-lite"/>
    </source>
</evidence>
<protein>
    <submittedName>
        <fullName evidence="2">(salmon louse) hypothetical protein</fullName>
    </submittedName>
</protein>
<reference evidence="2" key="1">
    <citation type="submission" date="2021-02" db="EMBL/GenBank/DDBJ databases">
        <authorList>
            <person name="Bekaert M."/>
        </authorList>
    </citation>
    <scope>NUCLEOTIDE SEQUENCE</scope>
    <source>
        <strain evidence="2">IoA-00</strain>
    </source>
</reference>
<feature type="region of interest" description="Disordered" evidence="1">
    <location>
        <begin position="246"/>
        <end position="265"/>
    </location>
</feature>
<evidence type="ECO:0000313" key="2">
    <source>
        <dbReference type="EMBL" id="CAF3031123.1"/>
    </source>
</evidence>
<feature type="compositionally biased region" description="Polar residues" evidence="1">
    <location>
        <begin position="575"/>
        <end position="586"/>
    </location>
</feature>
<dbReference type="PROSITE" id="PS50982">
    <property type="entry name" value="MBD"/>
    <property type="match status" value="1"/>
</dbReference>